<dbReference type="EMBL" id="CM056820">
    <property type="protein sequence ID" value="KAJ8615744.1"/>
    <property type="molecule type" value="Genomic_DNA"/>
</dbReference>
<reference evidence="1 2" key="1">
    <citation type="journal article" date="2022" name="Hortic Res">
        <title>A haplotype resolved chromosomal level avocado genome allows analysis of novel avocado genes.</title>
        <authorList>
            <person name="Nath O."/>
            <person name="Fletcher S.J."/>
            <person name="Hayward A."/>
            <person name="Shaw L.M."/>
            <person name="Masouleh A.K."/>
            <person name="Furtado A."/>
            <person name="Henry R.J."/>
            <person name="Mitter N."/>
        </authorList>
    </citation>
    <scope>NUCLEOTIDE SEQUENCE [LARGE SCALE GENOMIC DNA]</scope>
    <source>
        <strain evidence="2">cv. Hass</strain>
    </source>
</reference>
<dbReference type="Proteomes" id="UP001234297">
    <property type="component" value="Chromosome 12"/>
</dbReference>
<organism evidence="1 2">
    <name type="scientific">Persea americana</name>
    <name type="common">Avocado</name>
    <dbReference type="NCBI Taxonomy" id="3435"/>
    <lineage>
        <taxon>Eukaryota</taxon>
        <taxon>Viridiplantae</taxon>
        <taxon>Streptophyta</taxon>
        <taxon>Embryophyta</taxon>
        <taxon>Tracheophyta</taxon>
        <taxon>Spermatophyta</taxon>
        <taxon>Magnoliopsida</taxon>
        <taxon>Magnoliidae</taxon>
        <taxon>Laurales</taxon>
        <taxon>Lauraceae</taxon>
        <taxon>Persea</taxon>
    </lineage>
</organism>
<proteinExistence type="predicted"/>
<keyword evidence="2" id="KW-1185">Reference proteome</keyword>
<accession>A0ACC2K3N0</accession>
<gene>
    <name evidence="1" type="ORF">MRB53_035116</name>
</gene>
<sequence>MGLQVFKKSGAGELGSVSEGISSPEGVFCSVVPPCPMGSTGPGLDSNLCESDGTSNVFDNWREGERYTDPAPATGETTPLAFATLVRRGGDVVVKSVATKVMWSVAPESRSQAPQSTSQDENRTGGIVRVAGAHDCLLESLPVNMSIGLLDGRKWANLKYIAVDVVEVIIKTVKEDVKHDPLGVGCCRGGCQWRIPSDSDGGNRFPAKVLVGRC</sequence>
<evidence type="ECO:0000313" key="1">
    <source>
        <dbReference type="EMBL" id="KAJ8615744.1"/>
    </source>
</evidence>
<protein>
    <submittedName>
        <fullName evidence="1">Uncharacterized protein</fullName>
    </submittedName>
</protein>
<evidence type="ECO:0000313" key="2">
    <source>
        <dbReference type="Proteomes" id="UP001234297"/>
    </source>
</evidence>
<comment type="caution">
    <text evidence="1">The sequence shown here is derived from an EMBL/GenBank/DDBJ whole genome shotgun (WGS) entry which is preliminary data.</text>
</comment>
<name>A0ACC2K3N0_PERAE</name>